<dbReference type="SUPFAM" id="SSF142823">
    <property type="entry name" value="ComB-like"/>
    <property type="match status" value="1"/>
</dbReference>
<keyword evidence="4" id="KW-0378">Hydrolase</keyword>
<dbReference type="Gene3D" id="3.90.1560.10">
    <property type="entry name" value="ComB-like"/>
    <property type="match status" value="1"/>
</dbReference>
<evidence type="ECO:0000256" key="2">
    <source>
        <dbReference type="ARBA" id="ARBA00009997"/>
    </source>
</evidence>
<dbReference type="PANTHER" id="PTHR37311:SF1">
    <property type="entry name" value="2-PHOSPHOSULFOLACTATE PHOSPHATASE-RELATED"/>
    <property type="match status" value="1"/>
</dbReference>
<dbReference type="GO" id="GO:0050532">
    <property type="term" value="F:2-phosphosulfolactate phosphatase activity"/>
    <property type="evidence" value="ECO:0007669"/>
    <property type="project" value="UniProtKB-EC"/>
</dbReference>
<evidence type="ECO:0000313" key="7">
    <source>
        <dbReference type="EMBL" id="SVA51928.1"/>
    </source>
</evidence>
<dbReference type="EC" id="3.1.3.71" evidence="3"/>
<evidence type="ECO:0000256" key="4">
    <source>
        <dbReference type="ARBA" id="ARBA00022801"/>
    </source>
</evidence>
<dbReference type="InterPro" id="IPR036702">
    <property type="entry name" value="ComB-like_sf"/>
</dbReference>
<dbReference type="InterPro" id="IPR005238">
    <property type="entry name" value="ComB-like"/>
</dbReference>
<accession>A0A381WIH4</accession>
<organism evidence="7">
    <name type="scientific">marine metagenome</name>
    <dbReference type="NCBI Taxonomy" id="408172"/>
    <lineage>
        <taxon>unclassified sequences</taxon>
        <taxon>metagenomes</taxon>
        <taxon>ecological metagenomes</taxon>
    </lineage>
</organism>
<keyword evidence="5" id="KW-0460">Magnesium</keyword>
<dbReference type="GO" id="GO:0050545">
    <property type="term" value="F:sulfopyruvate decarboxylase activity"/>
    <property type="evidence" value="ECO:0007669"/>
    <property type="project" value="TreeGrafter"/>
</dbReference>
<comment type="catalytic activity">
    <reaction evidence="6">
        <text>(2R)-O-phospho-3-sulfolactate + H2O = (2R)-3-sulfolactate + phosphate</text>
        <dbReference type="Rhea" id="RHEA:23416"/>
        <dbReference type="ChEBI" id="CHEBI:15377"/>
        <dbReference type="ChEBI" id="CHEBI:15597"/>
        <dbReference type="ChEBI" id="CHEBI:43474"/>
        <dbReference type="ChEBI" id="CHEBI:58738"/>
        <dbReference type="EC" id="3.1.3.71"/>
    </reaction>
</comment>
<evidence type="ECO:0000256" key="5">
    <source>
        <dbReference type="ARBA" id="ARBA00022842"/>
    </source>
</evidence>
<dbReference type="GO" id="GO:0000287">
    <property type="term" value="F:magnesium ion binding"/>
    <property type="evidence" value="ECO:0007669"/>
    <property type="project" value="InterPro"/>
</dbReference>
<evidence type="ECO:0000256" key="3">
    <source>
        <dbReference type="ARBA" id="ARBA00012953"/>
    </source>
</evidence>
<gene>
    <name evidence="7" type="ORF">METZ01_LOCUS104782</name>
</gene>
<sequence>MSLSDGAKIAKGITVIIDVYRAFTTQSFAFENGVKDILNVSDIEQALDMKENGFGDFCMGEIGGIRPDNFDFGNSPYDLKGQNIKDKTIIHCTMNGTTGAKLASNADLILGGALINAKATVNFIKLQKPEIVSLVAMGARSTYGEKRTEEDELCAIYMKSLLEETPIQSQQIVKVIDSCKESKKFGDPLQLQYPIFDKIQALRINEFDHAILLERSEDYLVSKIK</sequence>
<comment type="similarity">
    <text evidence="2">Belongs to the ComB family.</text>
</comment>
<evidence type="ECO:0000256" key="6">
    <source>
        <dbReference type="ARBA" id="ARBA00033711"/>
    </source>
</evidence>
<reference evidence="7" key="1">
    <citation type="submission" date="2018-05" db="EMBL/GenBank/DDBJ databases">
        <authorList>
            <person name="Lanie J.A."/>
            <person name="Ng W.-L."/>
            <person name="Kazmierczak K.M."/>
            <person name="Andrzejewski T.M."/>
            <person name="Davidsen T.M."/>
            <person name="Wayne K.J."/>
            <person name="Tettelin H."/>
            <person name="Glass J.I."/>
            <person name="Rusch D."/>
            <person name="Podicherti R."/>
            <person name="Tsui H.-C.T."/>
            <person name="Winkler M.E."/>
        </authorList>
    </citation>
    <scope>NUCLEOTIDE SEQUENCE</scope>
</reference>
<dbReference type="PANTHER" id="PTHR37311">
    <property type="entry name" value="2-PHOSPHOSULFOLACTATE PHOSPHATASE-RELATED"/>
    <property type="match status" value="1"/>
</dbReference>
<dbReference type="Pfam" id="PF04029">
    <property type="entry name" value="2-ph_phosp"/>
    <property type="match status" value="1"/>
</dbReference>
<comment type="cofactor">
    <cofactor evidence="1">
        <name>Mg(2+)</name>
        <dbReference type="ChEBI" id="CHEBI:18420"/>
    </cofactor>
</comment>
<dbReference type="EMBL" id="UINC01011822">
    <property type="protein sequence ID" value="SVA51928.1"/>
    <property type="molecule type" value="Genomic_DNA"/>
</dbReference>
<protein>
    <recommendedName>
        <fullName evidence="3">2-phosphosulfolactate phosphatase</fullName>
        <ecNumber evidence="3">3.1.3.71</ecNumber>
    </recommendedName>
</protein>
<name>A0A381WIH4_9ZZZZ</name>
<dbReference type="AlphaFoldDB" id="A0A381WIH4"/>
<evidence type="ECO:0000256" key="1">
    <source>
        <dbReference type="ARBA" id="ARBA00001946"/>
    </source>
</evidence>
<proteinExistence type="inferred from homology"/>